<evidence type="ECO:0000313" key="1">
    <source>
        <dbReference type="EMBL" id="MBM7633624.1"/>
    </source>
</evidence>
<evidence type="ECO:0000313" key="2">
    <source>
        <dbReference type="Proteomes" id="UP000741863"/>
    </source>
</evidence>
<keyword evidence="2" id="KW-1185">Reference proteome</keyword>
<protein>
    <recommendedName>
        <fullName evidence="3">Phage protein</fullName>
    </recommendedName>
</protein>
<proteinExistence type="predicted"/>
<organism evidence="1 2">
    <name type="scientific">Geomicrobium sediminis</name>
    <dbReference type="NCBI Taxonomy" id="1347788"/>
    <lineage>
        <taxon>Bacteria</taxon>
        <taxon>Bacillati</taxon>
        <taxon>Bacillota</taxon>
        <taxon>Bacilli</taxon>
        <taxon>Bacillales</taxon>
        <taxon>Geomicrobium</taxon>
    </lineage>
</organism>
<name>A0ABS2PDX8_9BACL</name>
<sequence>MIDELYEKVQDYLNMEEEIDFKEFQAYYKKVTDYLQAEGQNFDEDKLWKGLLIVESIASNASNRAKEIRKGPEVKKYKRMNERMKLWAQNFTKRLAELGYTDEDINERFHKMLEEREEANKDS</sequence>
<dbReference type="RefSeq" id="WP_052360907.1">
    <property type="nucleotide sequence ID" value="NZ_JAFBEC010000007.1"/>
</dbReference>
<accession>A0ABS2PDX8</accession>
<comment type="caution">
    <text evidence="1">The sequence shown here is derived from an EMBL/GenBank/DDBJ whole genome shotgun (WGS) entry which is preliminary data.</text>
</comment>
<evidence type="ECO:0008006" key="3">
    <source>
        <dbReference type="Google" id="ProtNLM"/>
    </source>
</evidence>
<gene>
    <name evidence="1" type="ORF">JOD17_002718</name>
</gene>
<dbReference type="EMBL" id="JAFBEC010000007">
    <property type="protein sequence ID" value="MBM7633624.1"/>
    <property type="molecule type" value="Genomic_DNA"/>
</dbReference>
<dbReference type="Proteomes" id="UP000741863">
    <property type="component" value="Unassembled WGS sequence"/>
</dbReference>
<reference evidence="1 2" key="1">
    <citation type="submission" date="2021-01" db="EMBL/GenBank/DDBJ databases">
        <title>Genomic Encyclopedia of Type Strains, Phase IV (KMG-IV): sequencing the most valuable type-strain genomes for metagenomic binning, comparative biology and taxonomic classification.</title>
        <authorList>
            <person name="Goeker M."/>
        </authorList>
    </citation>
    <scope>NUCLEOTIDE SEQUENCE [LARGE SCALE GENOMIC DNA]</scope>
    <source>
        <strain evidence="1 2">DSM 25540</strain>
    </source>
</reference>